<dbReference type="Proteomes" id="UP000276899">
    <property type="component" value="Chromosome"/>
</dbReference>
<dbReference type="AlphaFoldDB" id="A0A3S4SDS8"/>
<dbReference type="InterPro" id="IPR028082">
    <property type="entry name" value="Peripla_BP_I"/>
</dbReference>
<protein>
    <submittedName>
        <fullName evidence="5">HTH-type transcriptional repressor CytR</fullName>
    </submittedName>
</protein>
<proteinExistence type="predicted"/>
<reference evidence="5 6" key="1">
    <citation type="submission" date="2018-12" db="EMBL/GenBank/DDBJ databases">
        <authorList>
            <consortium name="Pathogen Informatics"/>
        </authorList>
    </citation>
    <scope>NUCLEOTIDE SEQUENCE [LARGE SCALE GENOMIC DNA]</scope>
    <source>
        <strain evidence="5 6">NCTC11923</strain>
    </source>
</reference>
<dbReference type="STRING" id="1278298.GCA_000428685_02068"/>
<evidence type="ECO:0000256" key="2">
    <source>
        <dbReference type="ARBA" id="ARBA00023125"/>
    </source>
</evidence>
<dbReference type="CDD" id="cd06267">
    <property type="entry name" value="PBP1_LacI_sugar_binding-like"/>
    <property type="match status" value="1"/>
</dbReference>
<evidence type="ECO:0000313" key="6">
    <source>
        <dbReference type="Proteomes" id="UP000276899"/>
    </source>
</evidence>
<keyword evidence="3" id="KW-0804">Transcription</keyword>
<dbReference type="PANTHER" id="PTHR30146">
    <property type="entry name" value="LACI-RELATED TRANSCRIPTIONAL REPRESSOR"/>
    <property type="match status" value="1"/>
</dbReference>
<accession>A0A3S4SDS8</accession>
<sequence length="145" mass="15189">MRQAADRRDGVHRALEHAGLELRETLVEVEALSGGTSFTTDAGAAGTASLLDGDAAPTALLCANDQMALGAMRELRRRGLSVPEDVAVVGYDDISIAGELSTPLTSVHRPKREMGAAAAELLLDDGAVRHVTFTPELVVRASTTP</sequence>
<keyword evidence="6" id="KW-1185">Reference proteome</keyword>
<name>A0A3S4SDS8_9ACTO</name>
<feature type="domain" description="Transcriptional regulator LacI/GalR-like sensor" evidence="4">
    <location>
        <begin position="4"/>
        <end position="143"/>
    </location>
</feature>
<evidence type="ECO:0000256" key="3">
    <source>
        <dbReference type="ARBA" id="ARBA00023163"/>
    </source>
</evidence>
<organism evidence="5 6">
    <name type="scientific">Actinomyces slackii</name>
    <dbReference type="NCBI Taxonomy" id="52774"/>
    <lineage>
        <taxon>Bacteria</taxon>
        <taxon>Bacillati</taxon>
        <taxon>Actinomycetota</taxon>
        <taxon>Actinomycetes</taxon>
        <taxon>Actinomycetales</taxon>
        <taxon>Actinomycetaceae</taxon>
        <taxon>Actinomyces</taxon>
    </lineage>
</organism>
<dbReference type="KEGG" id="asla:NCTC11923_00367"/>
<dbReference type="PANTHER" id="PTHR30146:SF109">
    <property type="entry name" value="HTH-TYPE TRANSCRIPTIONAL REGULATOR GALS"/>
    <property type="match status" value="1"/>
</dbReference>
<gene>
    <name evidence="5" type="primary">cytR</name>
    <name evidence="5" type="ORF">NCTC11923_00367</name>
</gene>
<evidence type="ECO:0000313" key="5">
    <source>
        <dbReference type="EMBL" id="VEG73758.1"/>
    </source>
</evidence>
<dbReference type="Pfam" id="PF13377">
    <property type="entry name" value="Peripla_BP_3"/>
    <property type="match status" value="1"/>
</dbReference>
<dbReference type="Gene3D" id="3.40.50.2300">
    <property type="match status" value="2"/>
</dbReference>
<keyword evidence="2" id="KW-0238">DNA-binding</keyword>
<dbReference type="GO" id="GO:0000976">
    <property type="term" value="F:transcription cis-regulatory region binding"/>
    <property type="evidence" value="ECO:0007669"/>
    <property type="project" value="TreeGrafter"/>
</dbReference>
<dbReference type="EMBL" id="LR134363">
    <property type="protein sequence ID" value="VEG73758.1"/>
    <property type="molecule type" value="Genomic_DNA"/>
</dbReference>
<evidence type="ECO:0000259" key="4">
    <source>
        <dbReference type="Pfam" id="PF13377"/>
    </source>
</evidence>
<dbReference type="InterPro" id="IPR046335">
    <property type="entry name" value="LacI/GalR-like_sensor"/>
</dbReference>
<keyword evidence="1" id="KW-0805">Transcription regulation</keyword>
<dbReference type="SUPFAM" id="SSF53822">
    <property type="entry name" value="Periplasmic binding protein-like I"/>
    <property type="match status" value="1"/>
</dbReference>
<evidence type="ECO:0000256" key="1">
    <source>
        <dbReference type="ARBA" id="ARBA00023015"/>
    </source>
</evidence>
<dbReference type="GO" id="GO:0003700">
    <property type="term" value="F:DNA-binding transcription factor activity"/>
    <property type="evidence" value="ECO:0007669"/>
    <property type="project" value="TreeGrafter"/>
</dbReference>